<dbReference type="RefSeq" id="WP_047767036.1">
    <property type="nucleotide sequence ID" value="NZ_AZGM01000140.1"/>
</dbReference>
<accession>A0A0R1XD05</accession>
<name>A0A0R1XD05_9LACO</name>
<organism evidence="2 3">
    <name type="scientific">Limosilactobacillus panis DSM 6035</name>
    <dbReference type="NCBI Taxonomy" id="1423782"/>
    <lineage>
        <taxon>Bacteria</taxon>
        <taxon>Bacillati</taxon>
        <taxon>Bacillota</taxon>
        <taxon>Bacilli</taxon>
        <taxon>Lactobacillales</taxon>
        <taxon>Lactobacillaceae</taxon>
        <taxon>Limosilactobacillus</taxon>
    </lineage>
</organism>
<dbReference type="AlphaFoldDB" id="A0A0R1XD05"/>
<dbReference type="Proteomes" id="UP000051412">
    <property type="component" value="Unassembled WGS sequence"/>
</dbReference>
<gene>
    <name evidence="2" type="ORF">FD32_GL001086</name>
</gene>
<dbReference type="PATRIC" id="fig|1423782.4.peg.1137"/>
<keyword evidence="1" id="KW-0472">Membrane</keyword>
<proteinExistence type="predicted"/>
<reference evidence="2 3" key="1">
    <citation type="journal article" date="2015" name="Genome Announc.">
        <title>Expanding the biotechnology potential of lactobacilli through comparative genomics of 213 strains and associated genera.</title>
        <authorList>
            <person name="Sun Z."/>
            <person name="Harris H.M."/>
            <person name="McCann A."/>
            <person name="Guo C."/>
            <person name="Argimon S."/>
            <person name="Zhang W."/>
            <person name="Yang X."/>
            <person name="Jeffery I.B."/>
            <person name="Cooney J.C."/>
            <person name="Kagawa T.F."/>
            <person name="Liu W."/>
            <person name="Song Y."/>
            <person name="Salvetti E."/>
            <person name="Wrobel A."/>
            <person name="Rasinkangas P."/>
            <person name="Parkhill J."/>
            <person name="Rea M.C."/>
            <person name="O'Sullivan O."/>
            <person name="Ritari J."/>
            <person name="Douillard F.P."/>
            <person name="Paul Ross R."/>
            <person name="Yang R."/>
            <person name="Briner A.E."/>
            <person name="Felis G.E."/>
            <person name="de Vos W.M."/>
            <person name="Barrangou R."/>
            <person name="Klaenhammer T.R."/>
            <person name="Caufield P.W."/>
            <person name="Cui Y."/>
            <person name="Zhang H."/>
            <person name="O'Toole P.W."/>
        </authorList>
    </citation>
    <scope>NUCLEOTIDE SEQUENCE [LARGE SCALE GENOMIC DNA]</scope>
    <source>
        <strain evidence="2 3">DSM 6035</strain>
    </source>
</reference>
<feature type="transmembrane region" description="Helical" evidence="1">
    <location>
        <begin position="46"/>
        <end position="67"/>
    </location>
</feature>
<comment type="caution">
    <text evidence="2">The sequence shown here is derived from an EMBL/GenBank/DDBJ whole genome shotgun (WGS) entry which is preliminary data.</text>
</comment>
<evidence type="ECO:0000313" key="2">
    <source>
        <dbReference type="EMBL" id="KRM24963.1"/>
    </source>
</evidence>
<evidence type="ECO:0000256" key="1">
    <source>
        <dbReference type="SAM" id="Phobius"/>
    </source>
</evidence>
<sequence>METAFLFTLTTIFIIESVFEVRYYAQVRTIFLRSGRAAPTKRVSRIIKVENMWSWGSWIFLILMFILPERFTFLLICIITLIETWVIYELRNARNYAEKINK</sequence>
<keyword evidence="3" id="KW-1185">Reference proteome</keyword>
<dbReference type="EMBL" id="AZGM01000140">
    <property type="protein sequence ID" value="KRM24963.1"/>
    <property type="molecule type" value="Genomic_DNA"/>
</dbReference>
<keyword evidence="1" id="KW-0812">Transmembrane</keyword>
<feature type="transmembrane region" description="Helical" evidence="1">
    <location>
        <begin position="6"/>
        <end position="25"/>
    </location>
</feature>
<feature type="transmembrane region" description="Helical" evidence="1">
    <location>
        <begin position="73"/>
        <end position="90"/>
    </location>
</feature>
<protein>
    <submittedName>
        <fullName evidence="2">Uncharacterized protein</fullName>
    </submittedName>
</protein>
<dbReference type="OrthoDB" id="2327095at2"/>
<keyword evidence="1" id="KW-1133">Transmembrane helix</keyword>
<evidence type="ECO:0000313" key="3">
    <source>
        <dbReference type="Proteomes" id="UP000051412"/>
    </source>
</evidence>